<evidence type="ECO:0000313" key="3">
    <source>
        <dbReference type="Proteomes" id="UP000231407"/>
    </source>
</evidence>
<evidence type="ECO:0000256" key="1">
    <source>
        <dbReference type="ARBA" id="ARBA00010552"/>
    </source>
</evidence>
<dbReference type="EMBL" id="PEWA01000063">
    <property type="protein sequence ID" value="PIU72921.1"/>
    <property type="molecule type" value="Genomic_DNA"/>
</dbReference>
<evidence type="ECO:0000313" key="2">
    <source>
        <dbReference type="EMBL" id="PIU72921.1"/>
    </source>
</evidence>
<proteinExistence type="inferred from homology"/>
<name>A0A2M7AQZ0_9BACT</name>
<dbReference type="Pfam" id="PF01042">
    <property type="entry name" value="Ribonuc_L-PSP"/>
    <property type="match status" value="1"/>
</dbReference>
<dbReference type="GO" id="GO:0005829">
    <property type="term" value="C:cytosol"/>
    <property type="evidence" value="ECO:0007669"/>
    <property type="project" value="TreeGrafter"/>
</dbReference>
<dbReference type="InterPro" id="IPR006175">
    <property type="entry name" value="YjgF/YER057c/UK114"/>
</dbReference>
<dbReference type="AlphaFoldDB" id="A0A2M7AQZ0"/>
<comment type="caution">
    <text evidence="2">The sequence shown here is derived from an EMBL/GenBank/DDBJ whole genome shotgun (WGS) entry which is preliminary data.</text>
</comment>
<dbReference type="Proteomes" id="UP000231407">
    <property type="component" value="Unassembled WGS sequence"/>
</dbReference>
<sequence>MRKIINTNKAPKAIGPYSQAIVANRFIFTAGQIPMTTNGKLLEGTIEEQTHQVMRNLKVILNEAGVNFENVVKTTMYVTDMSDSSRINMVYQNYFRDIFPARETVAVSILPAGAKLEMSMIAVK</sequence>
<dbReference type="SUPFAM" id="SSF55298">
    <property type="entry name" value="YjgF-like"/>
    <property type="match status" value="1"/>
</dbReference>
<dbReference type="InterPro" id="IPR006056">
    <property type="entry name" value="RidA"/>
</dbReference>
<comment type="similarity">
    <text evidence="1">Belongs to the RutC family.</text>
</comment>
<reference evidence="3" key="1">
    <citation type="submission" date="2017-09" db="EMBL/GenBank/DDBJ databases">
        <title>Depth-based differentiation of microbial function through sediment-hosted aquifers and enrichment of novel symbionts in the deep terrestrial subsurface.</title>
        <authorList>
            <person name="Probst A.J."/>
            <person name="Ladd B."/>
            <person name="Jarett J.K."/>
            <person name="Geller-Mcgrath D.E."/>
            <person name="Sieber C.M.K."/>
            <person name="Emerson J.B."/>
            <person name="Anantharaman K."/>
            <person name="Thomas B.C."/>
            <person name="Malmstrom R."/>
            <person name="Stieglmeier M."/>
            <person name="Klingl A."/>
            <person name="Woyke T."/>
            <person name="Ryan C.M."/>
            <person name="Banfield J.F."/>
        </authorList>
    </citation>
    <scope>NUCLEOTIDE SEQUENCE [LARGE SCALE GENOMIC DNA]</scope>
</reference>
<dbReference type="PANTHER" id="PTHR11803:SF58">
    <property type="entry name" value="PROTEIN HMF1-RELATED"/>
    <property type="match status" value="1"/>
</dbReference>
<accession>A0A2M7AQZ0</accession>
<evidence type="ECO:0008006" key="4">
    <source>
        <dbReference type="Google" id="ProtNLM"/>
    </source>
</evidence>
<dbReference type="NCBIfam" id="TIGR00004">
    <property type="entry name" value="Rid family detoxifying hydrolase"/>
    <property type="match status" value="1"/>
</dbReference>
<dbReference type="InterPro" id="IPR035959">
    <property type="entry name" value="RutC-like_sf"/>
</dbReference>
<gene>
    <name evidence="2" type="ORF">COS78_04380</name>
</gene>
<dbReference type="CDD" id="cd00448">
    <property type="entry name" value="YjgF_YER057c_UK114_family"/>
    <property type="match status" value="1"/>
</dbReference>
<dbReference type="FunFam" id="3.30.1330.40:FF:000001">
    <property type="entry name" value="L-PSP family endoribonuclease"/>
    <property type="match status" value="1"/>
</dbReference>
<organism evidence="2 3">
    <name type="scientific">Candidatus Shapirobacteria bacterium CG06_land_8_20_14_3_00_40_12</name>
    <dbReference type="NCBI Taxonomy" id="1974881"/>
    <lineage>
        <taxon>Bacteria</taxon>
        <taxon>Candidatus Shapironibacteriota</taxon>
    </lineage>
</organism>
<dbReference type="GO" id="GO:0019239">
    <property type="term" value="F:deaminase activity"/>
    <property type="evidence" value="ECO:0007669"/>
    <property type="project" value="TreeGrafter"/>
</dbReference>
<dbReference type="Gene3D" id="3.30.1330.40">
    <property type="entry name" value="RutC-like"/>
    <property type="match status" value="1"/>
</dbReference>
<dbReference type="PANTHER" id="PTHR11803">
    <property type="entry name" value="2-IMINOBUTANOATE/2-IMINOPROPANOATE DEAMINASE RIDA"/>
    <property type="match status" value="1"/>
</dbReference>
<protein>
    <recommendedName>
        <fullName evidence="4">Reactive intermediate/imine deaminase</fullName>
    </recommendedName>
</protein>